<dbReference type="Proteomes" id="UP000789508">
    <property type="component" value="Unassembled WGS sequence"/>
</dbReference>
<name>A0A9N9GPB6_9GLOM</name>
<evidence type="ECO:0000313" key="2">
    <source>
        <dbReference type="Proteomes" id="UP000789508"/>
    </source>
</evidence>
<comment type="caution">
    <text evidence="1">The sequence shown here is derived from an EMBL/GenBank/DDBJ whole genome shotgun (WGS) entry which is preliminary data.</text>
</comment>
<organism evidence="1 2">
    <name type="scientific">Ambispora leptoticha</name>
    <dbReference type="NCBI Taxonomy" id="144679"/>
    <lineage>
        <taxon>Eukaryota</taxon>
        <taxon>Fungi</taxon>
        <taxon>Fungi incertae sedis</taxon>
        <taxon>Mucoromycota</taxon>
        <taxon>Glomeromycotina</taxon>
        <taxon>Glomeromycetes</taxon>
        <taxon>Archaeosporales</taxon>
        <taxon>Ambisporaceae</taxon>
        <taxon>Ambispora</taxon>
    </lineage>
</organism>
<proteinExistence type="predicted"/>
<evidence type="ECO:0000313" key="1">
    <source>
        <dbReference type="EMBL" id="CAG8620162.1"/>
    </source>
</evidence>
<gene>
    <name evidence="1" type="ORF">ALEPTO_LOCUS8931</name>
</gene>
<reference evidence="1" key="1">
    <citation type="submission" date="2021-06" db="EMBL/GenBank/DDBJ databases">
        <authorList>
            <person name="Kallberg Y."/>
            <person name="Tangrot J."/>
            <person name="Rosling A."/>
        </authorList>
    </citation>
    <scope>NUCLEOTIDE SEQUENCE</scope>
    <source>
        <strain evidence="1">FL130A</strain>
    </source>
</reference>
<dbReference type="AlphaFoldDB" id="A0A9N9GPB6"/>
<protein>
    <submittedName>
        <fullName evidence="1">2260_t:CDS:1</fullName>
    </submittedName>
</protein>
<accession>A0A9N9GPB6</accession>
<keyword evidence="2" id="KW-1185">Reference proteome</keyword>
<dbReference type="EMBL" id="CAJVPS010005935">
    <property type="protein sequence ID" value="CAG8620162.1"/>
    <property type="molecule type" value="Genomic_DNA"/>
</dbReference>
<sequence length="52" mass="5776">MPLELPGSKASMYNANAWGVITVQLPVVAVQFHVQCVQIVRPGIFVYCTVHY</sequence>
<feature type="non-terminal residue" evidence="1">
    <location>
        <position position="52"/>
    </location>
</feature>